<dbReference type="Gene3D" id="3.40.50.300">
    <property type="entry name" value="P-loop containing nucleotide triphosphate hydrolases"/>
    <property type="match status" value="2"/>
</dbReference>
<dbReference type="PROSITE" id="PS51194">
    <property type="entry name" value="HELICASE_CTER"/>
    <property type="match status" value="1"/>
</dbReference>
<dbReference type="InterPro" id="IPR001650">
    <property type="entry name" value="Helicase_C-like"/>
</dbReference>
<evidence type="ECO:0000259" key="5">
    <source>
        <dbReference type="PROSITE" id="PS51192"/>
    </source>
</evidence>
<dbReference type="PANTHER" id="PTHR11274:SF0">
    <property type="entry name" value="GENERAL TRANSCRIPTION AND DNA REPAIR FACTOR IIH HELICASE SUBUNIT XPB"/>
    <property type="match status" value="1"/>
</dbReference>
<keyword evidence="3 7" id="KW-0347">Helicase</keyword>
<dbReference type="SMART" id="SM00490">
    <property type="entry name" value="HELICc"/>
    <property type="match status" value="1"/>
</dbReference>
<sequence length="563" mass="62261">MSKIIKIVFNPVVAALVEPDRDAKLLVNDLLSYKIETGPKGMGVAHGSMFDMIKCRFPTGFVRLVTKKLEAAGYRVLVVGKPAPEPAGPENPVVDEFPDDPRYDYQGETMRRLVSLKRMIAQIATGGGKSKTFKLCSERINLPTLFVTTRKSLMYQMAEGYKTVKSGRPIGIIGDGCWNPQPNGVNFAIVDTLVSRLEVCTFEGEMDKAVSKHVEYLENQVQLALKKAKLPTAPGSLRHADKATLELVKNIRSRVELANKFDEKSAAEKIKRKVEKQQAAREETLEFLKSIGFLCLEEAHEVSGNGFFELCNSMPNAHYRLALTATPFMKDSEEANMRLMAATGTIGIKVSEKDLIDRGILAKPFFKIIPSKKPENVIRGTAWQAAYERGIMNNVGRNMQIVAEIAEARRYGLTAIILVQRTKHGEVLNKLLETVGVKVEFIQGENDQAARQAALNRLGRSEIDVLIGTSILDVGVDVPSVGMVILAGGGKAEVAQRQRIGRGLRAKKLGPNVCYIVDFDDLWNNHTAGHSRERRRIIDSTPGFAENIVHYFDFSGHGLKKVA</sequence>
<evidence type="ECO:0000259" key="6">
    <source>
        <dbReference type="PROSITE" id="PS51194"/>
    </source>
</evidence>
<dbReference type="GO" id="GO:0016787">
    <property type="term" value="F:hydrolase activity"/>
    <property type="evidence" value="ECO:0007669"/>
    <property type="project" value="UniProtKB-KW"/>
</dbReference>
<dbReference type="Pfam" id="PF00271">
    <property type="entry name" value="Helicase_C"/>
    <property type="match status" value="1"/>
</dbReference>
<proteinExistence type="predicted"/>
<dbReference type="GO" id="GO:0003677">
    <property type="term" value="F:DNA binding"/>
    <property type="evidence" value="ECO:0007669"/>
    <property type="project" value="InterPro"/>
</dbReference>
<evidence type="ECO:0000256" key="1">
    <source>
        <dbReference type="ARBA" id="ARBA00022741"/>
    </source>
</evidence>
<keyword evidence="1" id="KW-0547">Nucleotide-binding</keyword>
<dbReference type="GO" id="GO:0005524">
    <property type="term" value="F:ATP binding"/>
    <property type="evidence" value="ECO:0007669"/>
    <property type="project" value="UniProtKB-KW"/>
</dbReference>
<accession>A0A379PPM4</accession>
<dbReference type="Proteomes" id="UP000254260">
    <property type="component" value="Unassembled WGS sequence"/>
</dbReference>
<evidence type="ECO:0000313" key="7">
    <source>
        <dbReference type="EMBL" id="SUE95778.1"/>
    </source>
</evidence>
<dbReference type="OrthoDB" id="9804086at2"/>
<dbReference type="InterPro" id="IPR050615">
    <property type="entry name" value="ATP-dep_DNA_Helicase"/>
</dbReference>
<dbReference type="InterPro" id="IPR014001">
    <property type="entry name" value="Helicase_ATP-bd"/>
</dbReference>
<evidence type="ECO:0000256" key="2">
    <source>
        <dbReference type="ARBA" id="ARBA00022801"/>
    </source>
</evidence>
<dbReference type="Pfam" id="PF04851">
    <property type="entry name" value="ResIII"/>
    <property type="match status" value="1"/>
</dbReference>
<evidence type="ECO:0000256" key="3">
    <source>
        <dbReference type="ARBA" id="ARBA00022806"/>
    </source>
</evidence>
<dbReference type="InterPro" id="IPR006935">
    <property type="entry name" value="Helicase/UvrB_N"/>
</dbReference>
<dbReference type="PROSITE" id="PS51192">
    <property type="entry name" value="HELICASE_ATP_BIND_1"/>
    <property type="match status" value="1"/>
</dbReference>
<dbReference type="EMBL" id="UGUU01000002">
    <property type="protein sequence ID" value="SUE95778.1"/>
    <property type="molecule type" value="Genomic_DNA"/>
</dbReference>
<keyword evidence="2" id="KW-0378">Hydrolase</keyword>
<evidence type="ECO:0000256" key="4">
    <source>
        <dbReference type="ARBA" id="ARBA00022840"/>
    </source>
</evidence>
<gene>
    <name evidence="7" type="ORF">NCTC10899_05019</name>
</gene>
<dbReference type="AlphaFoldDB" id="A0A379PPM4"/>
<evidence type="ECO:0000313" key="8">
    <source>
        <dbReference type="Proteomes" id="UP000254260"/>
    </source>
</evidence>
<keyword evidence="4" id="KW-0067">ATP-binding</keyword>
<feature type="domain" description="Helicase C-terminal" evidence="6">
    <location>
        <begin position="400"/>
        <end position="549"/>
    </location>
</feature>
<dbReference type="PANTHER" id="PTHR11274">
    <property type="entry name" value="RAD25/XP-B DNA REPAIR HELICASE"/>
    <property type="match status" value="1"/>
</dbReference>
<name>A0A379PPM4_ECTME</name>
<feature type="domain" description="Helicase ATP-binding" evidence="5">
    <location>
        <begin position="110"/>
        <end position="345"/>
    </location>
</feature>
<reference evidence="7 8" key="1">
    <citation type="submission" date="2018-06" db="EMBL/GenBank/DDBJ databases">
        <authorList>
            <consortium name="Pathogen Informatics"/>
            <person name="Doyle S."/>
        </authorList>
    </citation>
    <scope>NUCLEOTIDE SEQUENCE [LARGE SCALE GENOMIC DNA]</scope>
    <source>
        <strain evidence="7 8">NCTC10899</strain>
    </source>
</reference>
<dbReference type="GO" id="GO:0004386">
    <property type="term" value="F:helicase activity"/>
    <property type="evidence" value="ECO:0007669"/>
    <property type="project" value="UniProtKB-KW"/>
</dbReference>
<dbReference type="SUPFAM" id="SSF52540">
    <property type="entry name" value="P-loop containing nucleoside triphosphate hydrolases"/>
    <property type="match status" value="1"/>
</dbReference>
<dbReference type="SMART" id="SM00487">
    <property type="entry name" value="DEXDc"/>
    <property type="match status" value="1"/>
</dbReference>
<organism evidence="7 8">
    <name type="scientific">Ectopseudomonas mendocina</name>
    <name type="common">Pseudomonas mendocina</name>
    <dbReference type="NCBI Taxonomy" id="300"/>
    <lineage>
        <taxon>Bacteria</taxon>
        <taxon>Pseudomonadati</taxon>
        <taxon>Pseudomonadota</taxon>
        <taxon>Gammaproteobacteria</taxon>
        <taxon>Pseudomonadales</taxon>
        <taxon>Pseudomonadaceae</taxon>
        <taxon>Ectopseudomonas</taxon>
    </lineage>
</organism>
<dbReference type="CDD" id="cd18785">
    <property type="entry name" value="SF2_C"/>
    <property type="match status" value="1"/>
</dbReference>
<protein>
    <submittedName>
        <fullName evidence="7">DEAD/DEAH box helicase, putative</fullName>
    </submittedName>
</protein>
<dbReference type="InterPro" id="IPR027417">
    <property type="entry name" value="P-loop_NTPase"/>
</dbReference>
<dbReference type="RefSeq" id="WP_115292637.1">
    <property type="nucleotide sequence ID" value="NZ_UGUU01000002.1"/>
</dbReference>